<dbReference type="OrthoDB" id="5516797at2759"/>
<reference evidence="1" key="1">
    <citation type="submission" date="2022-07" db="EMBL/GenBank/DDBJ databases">
        <title>Phylogenomic reconstructions and comparative analyses of Kickxellomycotina fungi.</title>
        <authorList>
            <person name="Reynolds N.K."/>
            <person name="Stajich J.E."/>
            <person name="Barry K."/>
            <person name="Grigoriev I.V."/>
            <person name="Crous P."/>
            <person name="Smith M.E."/>
        </authorList>
    </citation>
    <scope>NUCLEOTIDE SEQUENCE</scope>
    <source>
        <strain evidence="1">NRRL 3115</strain>
    </source>
</reference>
<sequence>MAQCTGLATAPLQSVHPFVRNGKPALVEKAKCYSAQTTLQRQTASAIYLSRSTACGAGVSRTSRLPRALGRNPRRLMYIQRTVEFGSKYGVVLPEVERTLERLKHVPTNITPTWADIEEFCPSY</sequence>
<protein>
    <submittedName>
        <fullName evidence="1">Uncharacterized protein</fullName>
    </submittedName>
</protein>
<gene>
    <name evidence="1" type="ORF">GGI25_005558</name>
</gene>
<accession>A0A9W8G3P0</accession>
<comment type="caution">
    <text evidence="1">The sequence shown here is derived from an EMBL/GenBank/DDBJ whole genome shotgun (WGS) entry which is preliminary data.</text>
</comment>
<dbReference type="EMBL" id="JANBTW010000106">
    <property type="protein sequence ID" value="KAJ2671285.1"/>
    <property type="molecule type" value="Genomic_DNA"/>
</dbReference>
<evidence type="ECO:0000313" key="2">
    <source>
        <dbReference type="Proteomes" id="UP001151518"/>
    </source>
</evidence>
<evidence type="ECO:0000313" key="1">
    <source>
        <dbReference type="EMBL" id="KAJ2671285.1"/>
    </source>
</evidence>
<organism evidence="1 2">
    <name type="scientific">Coemansia spiralis</name>
    <dbReference type="NCBI Taxonomy" id="417178"/>
    <lineage>
        <taxon>Eukaryota</taxon>
        <taxon>Fungi</taxon>
        <taxon>Fungi incertae sedis</taxon>
        <taxon>Zoopagomycota</taxon>
        <taxon>Kickxellomycotina</taxon>
        <taxon>Kickxellomycetes</taxon>
        <taxon>Kickxellales</taxon>
        <taxon>Kickxellaceae</taxon>
        <taxon>Coemansia</taxon>
    </lineage>
</organism>
<name>A0A9W8G3P0_9FUNG</name>
<dbReference type="AlphaFoldDB" id="A0A9W8G3P0"/>
<proteinExistence type="predicted"/>
<dbReference type="Proteomes" id="UP001151518">
    <property type="component" value="Unassembled WGS sequence"/>
</dbReference>